<comment type="caution">
    <text evidence="1">The sequence shown here is derived from an EMBL/GenBank/DDBJ whole genome shotgun (WGS) entry which is preliminary data.</text>
</comment>
<gene>
    <name evidence="1" type="ORF">A2946_02200</name>
</gene>
<evidence type="ECO:0000313" key="2">
    <source>
        <dbReference type="Proteomes" id="UP000178348"/>
    </source>
</evidence>
<reference evidence="1 2" key="1">
    <citation type="journal article" date="2016" name="Nat. Commun.">
        <title>Thousands of microbial genomes shed light on interconnected biogeochemical processes in an aquifer system.</title>
        <authorList>
            <person name="Anantharaman K."/>
            <person name="Brown C.T."/>
            <person name="Hug L.A."/>
            <person name="Sharon I."/>
            <person name="Castelle C.J."/>
            <person name="Probst A.J."/>
            <person name="Thomas B.C."/>
            <person name="Singh A."/>
            <person name="Wilkins M.J."/>
            <person name="Karaoz U."/>
            <person name="Brodie E.L."/>
            <person name="Williams K.H."/>
            <person name="Hubbard S.S."/>
            <person name="Banfield J.F."/>
        </authorList>
    </citation>
    <scope>NUCLEOTIDE SEQUENCE [LARGE SCALE GENOMIC DNA]</scope>
</reference>
<accession>A0A1G2CGL0</accession>
<name>A0A1G2CGL0_9BACT</name>
<sequence>MTRRAPKEHIELVPGAPFYHERLFIFERIRQFVWDIIFPFFPFVRDFLIAVGIVRHHVERQDYHIGYLAPGKTPEGLRAHLLREGFDADRIAWIDKEESIGLRRRVSFHYQYHLRLFSDGELRGHYELTPEASPFGHLLEWEFCEKKNEFTAFLDGWVA</sequence>
<evidence type="ECO:0000313" key="1">
    <source>
        <dbReference type="EMBL" id="OGZ00544.1"/>
    </source>
</evidence>
<proteinExistence type="predicted"/>
<dbReference type="Proteomes" id="UP000178348">
    <property type="component" value="Unassembled WGS sequence"/>
</dbReference>
<organism evidence="1 2">
    <name type="scientific">Candidatus Liptonbacteria bacterium RIFCSPLOWO2_01_FULL_53_13</name>
    <dbReference type="NCBI Taxonomy" id="1798651"/>
    <lineage>
        <taxon>Bacteria</taxon>
        <taxon>Candidatus Liptoniibacteriota</taxon>
    </lineage>
</organism>
<dbReference type="EMBL" id="MHLB01000061">
    <property type="protein sequence ID" value="OGZ00544.1"/>
    <property type="molecule type" value="Genomic_DNA"/>
</dbReference>
<dbReference type="AlphaFoldDB" id="A0A1G2CGL0"/>
<protein>
    <submittedName>
        <fullName evidence="1">Uncharacterized protein</fullName>
    </submittedName>
</protein>